<reference evidence="2" key="1">
    <citation type="submission" date="2020-10" db="EMBL/GenBank/DDBJ databases">
        <authorList>
            <person name="Gilroy R."/>
        </authorList>
    </citation>
    <scope>NUCLEOTIDE SEQUENCE</scope>
    <source>
        <strain evidence="2">CHK183-6373</strain>
    </source>
</reference>
<dbReference type="Gene3D" id="3.20.20.150">
    <property type="entry name" value="Divalent-metal-dependent TIM barrel enzymes"/>
    <property type="match status" value="1"/>
</dbReference>
<sequence length="166" mass="18405">MIKRSVITDEVSQDPGEVIAFAQAFHLDGLELRTICGKGLLEMDDTLIEELRGRFQDAGLAVCCFSLPLFKCDVADLATQEAQIAAFPRLLQYAKALGTERMRGFCFWKCENPYARLREVYGKIAPMAQDAGITIVLESDPSVNGHTALKLREMIECIDHPAVQAL</sequence>
<accession>A0A9D1P7E1</accession>
<reference evidence="2" key="2">
    <citation type="journal article" date="2021" name="PeerJ">
        <title>Extensive microbial diversity within the chicken gut microbiome revealed by metagenomics and culture.</title>
        <authorList>
            <person name="Gilroy R."/>
            <person name="Ravi A."/>
            <person name="Getino M."/>
            <person name="Pursley I."/>
            <person name="Horton D.L."/>
            <person name="Alikhan N.F."/>
            <person name="Baker D."/>
            <person name="Gharbi K."/>
            <person name="Hall N."/>
            <person name="Watson M."/>
            <person name="Adriaenssens E.M."/>
            <person name="Foster-Nyarko E."/>
            <person name="Jarju S."/>
            <person name="Secka A."/>
            <person name="Antonio M."/>
            <person name="Oren A."/>
            <person name="Chaudhuri R.R."/>
            <person name="La Ragione R."/>
            <person name="Hildebrand F."/>
            <person name="Pallen M.J."/>
        </authorList>
    </citation>
    <scope>NUCLEOTIDE SEQUENCE</scope>
    <source>
        <strain evidence="2">CHK183-6373</strain>
    </source>
</reference>
<proteinExistence type="predicted"/>
<dbReference type="InterPro" id="IPR013022">
    <property type="entry name" value="Xyl_isomerase-like_TIM-brl"/>
</dbReference>
<dbReference type="PANTHER" id="PTHR12110:SF41">
    <property type="entry name" value="INOSOSE DEHYDRATASE"/>
    <property type="match status" value="1"/>
</dbReference>
<evidence type="ECO:0000259" key="1">
    <source>
        <dbReference type="Pfam" id="PF01261"/>
    </source>
</evidence>
<feature type="non-terminal residue" evidence="2">
    <location>
        <position position="166"/>
    </location>
</feature>
<evidence type="ECO:0000313" key="2">
    <source>
        <dbReference type="EMBL" id="HIV26933.1"/>
    </source>
</evidence>
<dbReference type="Pfam" id="PF01261">
    <property type="entry name" value="AP_endonuc_2"/>
    <property type="match status" value="1"/>
</dbReference>
<dbReference type="AlphaFoldDB" id="A0A9D1P7E1"/>
<dbReference type="SUPFAM" id="SSF51658">
    <property type="entry name" value="Xylose isomerase-like"/>
    <property type="match status" value="1"/>
</dbReference>
<dbReference type="PANTHER" id="PTHR12110">
    <property type="entry name" value="HYDROXYPYRUVATE ISOMERASE"/>
    <property type="match status" value="1"/>
</dbReference>
<dbReference type="EMBL" id="DVOT01000056">
    <property type="protein sequence ID" value="HIV26933.1"/>
    <property type="molecule type" value="Genomic_DNA"/>
</dbReference>
<dbReference type="InterPro" id="IPR036237">
    <property type="entry name" value="Xyl_isomerase-like_sf"/>
</dbReference>
<evidence type="ECO:0000313" key="3">
    <source>
        <dbReference type="Proteomes" id="UP000886884"/>
    </source>
</evidence>
<name>A0A9D1P7E1_9FIRM</name>
<comment type="caution">
    <text evidence="2">The sequence shown here is derived from an EMBL/GenBank/DDBJ whole genome shotgun (WGS) entry which is preliminary data.</text>
</comment>
<organism evidence="2 3">
    <name type="scientific">Candidatus Ornithocaccomicrobium faecavium</name>
    <dbReference type="NCBI Taxonomy" id="2840890"/>
    <lineage>
        <taxon>Bacteria</taxon>
        <taxon>Bacillati</taxon>
        <taxon>Bacillota</taxon>
        <taxon>Clostridia</taxon>
        <taxon>Candidatus Ornithocaccomicrobium</taxon>
    </lineage>
</organism>
<feature type="domain" description="Xylose isomerase-like TIM barrel" evidence="1">
    <location>
        <begin position="21"/>
        <end position="164"/>
    </location>
</feature>
<protein>
    <submittedName>
        <fullName evidence="2">TIM barrel protein</fullName>
    </submittedName>
</protein>
<dbReference type="InterPro" id="IPR050312">
    <property type="entry name" value="IolE/XylAMocC-like"/>
</dbReference>
<dbReference type="Proteomes" id="UP000886884">
    <property type="component" value="Unassembled WGS sequence"/>
</dbReference>
<gene>
    <name evidence="2" type="ORF">IAA64_03110</name>
</gene>